<dbReference type="EMBL" id="CP036269">
    <property type="protein sequence ID" value="QDT45840.1"/>
    <property type="molecule type" value="Genomic_DNA"/>
</dbReference>
<reference evidence="2 3" key="1">
    <citation type="submission" date="2019-02" db="EMBL/GenBank/DDBJ databases">
        <title>Deep-cultivation of Planctomycetes and their phenomic and genomic characterization uncovers novel biology.</title>
        <authorList>
            <person name="Wiegand S."/>
            <person name="Jogler M."/>
            <person name="Boedeker C."/>
            <person name="Pinto D."/>
            <person name="Vollmers J."/>
            <person name="Rivas-Marin E."/>
            <person name="Kohn T."/>
            <person name="Peeters S.H."/>
            <person name="Heuer A."/>
            <person name="Rast P."/>
            <person name="Oberbeckmann S."/>
            <person name="Bunk B."/>
            <person name="Jeske O."/>
            <person name="Meyerdierks A."/>
            <person name="Storesund J.E."/>
            <person name="Kallscheuer N."/>
            <person name="Luecker S."/>
            <person name="Lage O.M."/>
            <person name="Pohl T."/>
            <person name="Merkel B.J."/>
            <person name="Hornburger P."/>
            <person name="Mueller R.-W."/>
            <person name="Bruemmer F."/>
            <person name="Labrenz M."/>
            <person name="Spormann A.M."/>
            <person name="Op den Camp H."/>
            <person name="Overmann J."/>
            <person name="Amann R."/>
            <person name="Jetten M.S.M."/>
            <person name="Mascher T."/>
            <person name="Medema M.H."/>
            <person name="Devos D.P."/>
            <person name="Kaster A.-K."/>
            <person name="Ovreas L."/>
            <person name="Rohde M."/>
            <person name="Galperin M.Y."/>
            <person name="Jogler C."/>
        </authorList>
    </citation>
    <scope>NUCLEOTIDE SEQUENCE [LARGE SCALE GENOMIC DNA]</scope>
    <source>
        <strain evidence="2 3">Pan241w</strain>
    </source>
</reference>
<dbReference type="InterPro" id="IPR016024">
    <property type="entry name" value="ARM-type_fold"/>
</dbReference>
<dbReference type="AlphaFoldDB" id="A0A517RPN0"/>
<keyword evidence="3" id="KW-1185">Reference proteome</keyword>
<dbReference type="InterPro" id="IPR011989">
    <property type="entry name" value="ARM-like"/>
</dbReference>
<sequence length="474" mass="51972">MLVLIRKLNSVAFLITITLILTGCGGSDNSSQRRANSNPFAPVGNNSAPSRSRSTQMSKATPKKRPATEQSTAASPVAAKEKLQQKPEPMAPGTNIISETRKRTLDSKNPGVAIIVQGVSGNEVMALPILKQNLRSSTLKPSTIELQKQEPSAESGSKDDFEHFVFGKQLVLVVRPIPADLFAFAQKLKWGKVKEIDLQNRIITVDTQLQELNALAVRNQAKSMQADPSVKVSANANSMKSIEEPVPVKPTVKQPDPKPEKSDKEMNDRDLKPRPGEETIDWALRVIAGTSSFAHDTACKELASMKPDSDHLQRVSSVLAETLPLAKEGFRMKEHVNAMAVWQTDEATRAFATLLANEKLILVRKEIIGLLPTIHSETTADVLIGRLSNRADLKDARRALKIMGPIAEKPVLELLSHPDSSMRIEACKILQAIGTQEAIEALKKQTETEESDVVKKLISETQTDIEKKITSQEN</sequence>
<dbReference type="KEGG" id="gaz:Pan241w_59680"/>
<accession>A0A517RPN0</accession>
<proteinExistence type="predicted"/>
<dbReference type="Pfam" id="PF13646">
    <property type="entry name" value="HEAT_2"/>
    <property type="match status" value="1"/>
</dbReference>
<gene>
    <name evidence="2" type="ORF">Pan241w_59680</name>
</gene>
<protein>
    <recommendedName>
        <fullName evidence="4">HEAT repeat protein</fullName>
    </recommendedName>
</protein>
<evidence type="ECO:0000313" key="3">
    <source>
        <dbReference type="Proteomes" id="UP000317171"/>
    </source>
</evidence>
<organism evidence="2 3">
    <name type="scientific">Gimesia alba</name>
    <dbReference type="NCBI Taxonomy" id="2527973"/>
    <lineage>
        <taxon>Bacteria</taxon>
        <taxon>Pseudomonadati</taxon>
        <taxon>Planctomycetota</taxon>
        <taxon>Planctomycetia</taxon>
        <taxon>Planctomycetales</taxon>
        <taxon>Planctomycetaceae</taxon>
        <taxon>Gimesia</taxon>
    </lineage>
</organism>
<evidence type="ECO:0000313" key="2">
    <source>
        <dbReference type="EMBL" id="QDT45840.1"/>
    </source>
</evidence>
<evidence type="ECO:0008006" key="4">
    <source>
        <dbReference type="Google" id="ProtNLM"/>
    </source>
</evidence>
<dbReference type="PROSITE" id="PS51257">
    <property type="entry name" value="PROKAR_LIPOPROTEIN"/>
    <property type="match status" value="1"/>
</dbReference>
<dbReference type="Gene3D" id="1.25.10.10">
    <property type="entry name" value="Leucine-rich Repeat Variant"/>
    <property type="match status" value="1"/>
</dbReference>
<feature type="compositionally biased region" description="Polar residues" evidence="1">
    <location>
        <begin position="27"/>
        <end position="59"/>
    </location>
</feature>
<dbReference type="OrthoDB" id="291847at2"/>
<name>A0A517RPN0_9PLAN</name>
<dbReference type="SUPFAM" id="SSF48371">
    <property type="entry name" value="ARM repeat"/>
    <property type="match status" value="1"/>
</dbReference>
<feature type="region of interest" description="Disordered" evidence="1">
    <location>
        <begin position="26"/>
        <end position="104"/>
    </location>
</feature>
<feature type="compositionally biased region" description="Basic and acidic residues" evidence="1">
    <location>
        <begin position="255"/>
        <end position="275"/>
    </location>
</feature>
<evidence type="ECO:0000256" key="1">
    <source>
        <dbReference type="SAM" id="MobiDB-lite"/>
    </source>
</evidence>
<dbReference type="Proteomes" id="UP000317171">
    <property type="component" value="Chromosome"/>
</dbReference>
<feature type="region of interest" description="Disordered" evidence="1">
    <location>
        <begin position="223"/>
        <end position="275"/>
    </location>
</feature>